<name>A0AAD6TZT0_9AGAR</name>
<comment type="caution">
    <text evidence="4">The sequence shown here is derived from an EMBL/GenBank/DDBJ whole genome shotgun (WGS) entry which is preliminary data.</text>
</comment>
<evidence type="ECO:0000313" key="5">
    <source>
        <dbReference type="Proteomes" id="UP001222325"/>
    </source>
</evidence>
<dbReference type="SUPFAM" id="SSF50978">
    <property type="entry name" value="WD40 repeat-like"/>
    <property type="match status" value="1"/>
</dbReference>
<dbReference type="PANTHER" id="PTHR44472:SF1">
    <property type="entry name" value="DDB1 AND CUL4 ASSOCIATED FACTOR 4"/>
    <property type="match status" value="1"/>
</dbReference>
<evidence type="ECO:0008006" key="6">
    <source>
        <dbReference type="Google" id="ProtNLM"/>
    </source>
</evidence>
<dbReference type="InterPro" id="IPR036322">
    <property type="entry name" value="WD40_repeat_dom_sf"/>
</dbReference>
<protein>
    <recommendedName>
        <fullName evidence="6">WD40 repeat-like protein</fullName>
    </recommendedName>
</protein>
<dbReference type="InterPro" id="IPR015943">
    <property type="entry name" value="WD40/YVTN_repeat-like_dom_sf"/>
</dbReference>
<dbReference type="AlphaFoldDB" id="A0AAD6TZT0"/>
<evidence type="ECO:0000256" key="3">
    <source>
        <dbReference type="SAM" id="MobiDB-lite"/>
    </source>
</evidence>
<dbReference type="InterPro" id="IPR052254">
    <property type="entry name" value="CUL4-DDB1_E3_ligase_receptor"/>
</dbReference>
<keyword evidence="1" id="KW-0853">WD repeat</keyword>
<dbReference type="GO" id="GO:0080008">
    <property type="term" value="C:Cul4-RING E3 ubiquitin ligase complex"/>
    <property type="evidence" value="ECO:0007669"/>
    <property type="project" value="TreeGrafter"/>
</dbReference>
<evidence type="ECO:0000256" key="1">
    <source>
        <dbReference type="ARBA" id="ARBA00022574"/>
    </source>
</evidence>
<reference evidence="4" key="1">
    <citation type="submission" date="2023-03" db="EMBL/GenBank/DDBJ databases">
        <title>Massive genome expansion in bonnet fungi (Mycena s.s.) driven by repeated elements and novel gene families across ecological guilds.</title>
        <authorList>
            <consortium name="Lawrence Berkeley National Laboratory"/>
            <person name="Harder C.B."/>
            <person name="Miyauchi S."/>
            <person name="Viragh M."/>
            <person name="Kuo A."/>
            <person name="Thoen E."/>
            <person name="Andreopoulos B."/>
            <person name="Lu D."/>
            <person name="Skrede I."/>
            <person name="Drula E."/>
            <person name="Henrissat B."/>
            <person name="Morin E."/>
            <person name="Kohler A."/>
            <person name="Barry K."/>
            <person name="LaButti K."/>
            <person name="Morin E."/>
            <person name="Salamov A."/>
            <person name="Lipzen A."/>
            <person name="Mereny Z."/>
            <person name="Hegedus B."/>
            <person name="Baldrian P."/>
            <person name="Stursova M."/>
            <person name="Weitz H."/>
            <person name="Taylor A."/>
            <person name="Grigoriev I.V."/>
            <person name="Nagy L.G."/>
            <person name="Martin F."/>
            <person name="Kauserud H."/>
        </authorList>
    </citation>
    <scope>NUCLEOTIDE SEQUENCE</scope>
    <source>
        <strain evidence="4">CBHHK173m</strain>
    </source>
</reference>
<organism evidence="4 5">
    <name type="scientific">Mycena belliarum</name>
    <dbReference type="NCBI Taxonomy" id="1033014"/>
    <lineage>
        <taxon>Eukaryota</taxon>
        <taxon>Fungi</taxon>
        <taxon>Dikarya</taxon>
        <taxon>Basidiomycota</taxon>
        <taxon>Agaricomycotina</taxon>
        <taxon>Agaricomycetes</taxon>
        <taxon>Agaricomycetidae</taxon>
        <taxon>Agaricales</taxon>
        <taxon>Marasmiineae</taxon>
        <taxon>Mycenaceae</taxon>
        <taxon>Mycena</taxon>
    </lineage>
</organism>
<dbReference type="PANTHER" id="PTHR44472">
    <property type="entry name" value="DDB1- AND CUL4-ASSOCIATED FACTOR 4-RELATED"/>
    <property type="match status" value="1"/>
</dbReference>
<feature type="region of interest" description="Disordered" evidence="3">
    <location>
        <begin position="42"/>
        <end position="81"/>
    </location>
</feature>
<sequence>MPADLPGLYFDHTRNRYFPLTSRSSLPASPYSSLPASSPSYISAAVPSRARQQDSEPPNTERSQRRRIRWSANTCSPPTSAAQARFSESLLLDRIAGTRCGTSERVRWPVGEGALTAFRTATTPDPDGRVRQWIGDARGWVYSRASVSSQDTWDDDDGDERDEWSSWSPELCLHPASEISAICTSGTRAVATCFGPATKVCVQDACASGDGDADGEGDEHRRTFLLTLSTTHDVRAASLEGSALVLGAARTAVLLPDIDSASQVRRLDTGSDVFAVAQSKSLVYAGTRAGTAHRFDVRVGGKTMHTLLPLDALSAFSGSHQGSARPAPRSSITALHPTHAGPALIVGRADGRLASYDLRFLRADAAPVVSYAGHVGALAGGTRLGSALDPGERVLYAAGADGALRAWAVGSGQAVYSESTRDEMRMEVDDAPSALHSASSSGACISPARAPFAARTRFPAPLASLQALDAGDGTELWAGGGNAVYRWRVGV</sequence>
<dbReference type="Proteomes" id="UP001222325">
    <property type="component" value="Unassembled WGS sequence"/>
</dbReference>
<dbReference type="Gene3D" id="2.130.10.10">
    <property type="entry name" value="YVTN repeat-like/Quinoprotein amine dehydrogenase"/>
    <property type="match status" value="1"/>
</dbReference>
<gene>
    <name evidence="4" type="ORF">B0H15DRAFT_858099</name>
</gene>
<evidence type="ECO:0000313" key="4">
    <source>
        <dbReference type="EMBL" id="KAJ7079802.1"/>
    </source>
</evidence>
<feature type="compositionally biased region" description="Polar residues" evidence="3">
    <location>
        <begin position="71"/>
        <end position="81"/>
    </location>
</feature>
<keyword evidence="2" id="KW-0677">Repeat</keyword>
<dbReference type="EMBL" id="JARJCN010000058">
    <property type="protein sequence ID" value="KAJ7079802.1"/>
    <property type="molecule type" value="Genomic_DNA"/>
</dbReference>
<accession>A0AAD6TZT0</accession>
<keyword evidence="5" id="KW-1185">Reference proteome</keyword>
<evidence type="ECO:0000256" key="2">
    <source>
        <dbReference type="ARBA" id="ARBA00022737"/>
    </source>
</evidence>
<proteinExistence type="predicted"/>